<evidence type="ECO:0000313" key="4">
    <source>
        <dbReference type="Proteomes" id="UP001596163"/>
    </source>
</evidence>
<dbReference type="InterPro" id="IPR019734">
    <property type="entry name" value="TPR_rpt"/>
</dbReference>
<accession>A0ABW0BWN8</accession>
<dbReference type="EMBL" id="JBHSKS010000005">
    <property type="protein sequence ID" value="MFC5191876.1"/>
    <property type="molecule type" value="Genomic_DNA"/>
</dbReference>
<dbReference type="RefSeq" id="WP_377914331.1">
    <property type="nucleotide sequence ID" value="NZ_JBHSKS010000005.1"/>
</dbReference>
<dbReference type="InterPro" id="IPR011990">
    <property type="entry name" value="TPR-like_helical_dom_sf"/>
</dbReference>
<reference evidence="4" key="1">
    <citation type="journal article" date="2019" name="Int. J. Syst. Evol. Microbiol.">
        <title>The Global Catalogue of Microorganisms (GCM) 10K type strain sequencing project: providing services to taxonomists for standard genome sequencing and annotation.</title>
        <authorList>
            <consortium name="The Broad Institute Genomics Platform"/>
            <consortium name="The Broad Institute Genome Sequencing Center for Infectious Disease"/>
            <person name="Wu L."/>
            <person name="Ma J."/>
        </authorList>
    </citation>
    <scope>NUCLEOTIDE SEQUENCE [LARGE SCALE GENOMIC DNA]</scope>
    <source>
        <strain evidence="4">CGMCC 1.7030</strain>
    </source>
</reference>
<dbReference type="SMART" id="SM00028">
    <property type="entry name" value="TPR"/>
    <property type="match status" value="3"/>
</dbReference>
<dbReference type="Pfam" id="PF25064">
    <property type="entry name" value="ARM_TT21_5th"/>
    <property type="match status" value="1"/>
</dbReference>
<dbReference type="Proteomes" id="UP001596163">
    <property type="component" value="Unassembled WGS sequence"/>
</dbReference>
<evidence type="ECO:0000313" key="3">
    <source>
        <dbReference type="EMBL" id="MFC5191876.1"/>
    </source>
</evidence>
<dbReference type="InterPro" id="IPR056835">
    <property type="entry name" value="ARM_TT21_5th"/>
</dbReference>
<organism evidence="3 4">
    <name type="scientific">Algoriphagus aquatilis</name>
    <dbReference type="NCBI Taxonomy" id="490186"/>
    <lineage>
        <taxon>Bacteria</taxon>
        <taxon>Pseudomonadati</taxon>
        <taxon>Bacteroidota</taxon>
        <taxon>Cytophagia</taxon>
        <taxon>Cytophagales</taxon>
        <taxon>Cyclobacteriaceae</taxon>
        <taxon>Algoriphagus</taxon>
    </lineage>
</organism>
<dbReference type="Pfam" id="PF14559">
    <property type="entry name" value="TPR_19"/>
    <property type="match status" value="1"/>
</dbReference>
<keyword evidence="1" id="KW-0802">TPR repeat</keyword>
<dbReference type="PANTHER" id="PTHR12558">
    <property type="entry name" value="CELL DIVISION CYCLE 16,23,27"/>
    <property type="match status" value="1"/>
</dbReference>
<feature type="repeat" description="TPR" evidence="1">
    <location>
        <begin position="96"/>
        <end position="129"/>
    </location>
</feature>
<evidence type="ECO:0000256" key="1">
    <source>
        <dbReference type="PROSITE-ProRule" id="PRU00339"/>
    </source>
</evidence>
<dbReference type="SUPFAM" id="SSF48452">
    <property type="entry name" value="TPR-like"/>
    <property type="match status" value="1"/>
</dbReference>
<proteinExistence type="predicted"/>
<protein>
    <submittedName>
        <fullName evidence="3">Tetratricopeptide repeat protein</fullName>
    </submittedName>
</protein>
<dbReference type="PANTHER" id="PTHR12558:SF13">
    <property type="entry name" value="CELL DIVISION CYCLE PROTEIN 27 HOMOLOG"/>
    <property type="match status" value="1"/>
</dbReference>
<feature type="domain" description="Tetratricopeptide repeat protein 21A/21B fifth ARM repeats" evidence="2">
    <location>
        <begin position="132"/>
        <end position="236"/>
    </location>
</feature>
<sequence>MRITYPRNQFLSQLFPAIDITNDEQLIHAFRKYLTLGEYSPKVELTDSEVVIEVPSDLLLGNSNKYNRATDLCNKGKFAEAKPILVSLIEEFPLMSEYHRTLAQVYEEEGDHEQAIDILIEALRCDPKNHWALILMGNIYSRYKNDTDTAMTFFDQVIHADPTNYIALNNIGGALLQTGKIDLGEKYLLKAYQIKPNYPNITYALGIVAEMKGDNQKAFDYSFQTLKCSESGNNPVYQNALRTALEAAKKISDSNSGKEELIDFIQELEEKTGKEIRMEEDETIPTVAKVEIAENHKRDYHLIKYKKSSAVDHLILHELIHILFYHEARQINENKLFTSKNGKLAEFKKEYTKEINGLIKKGYSGETISKLFEQLFHGILQQVFNAPIDLFIEDLIFHRFPTLRPQQFLSLYKMGIEAYEAVSNPKAVDLIPSEIVSQSKVYNVLGAKHTDDLMGTRLEEKYKVSFKEKELVNSFWEEFLEYRQDRQAGEEYELVQHWGEDLGLASMFELVEETVTPKKSAASINPEDLISSIENDPGSLADYSAQEEKEMNAFKAAHSNKDLNLAVSYHMLNALEYFNDLSKVKVKEIAFEIALLAQTGIDPKKQGYRLNKIPNKKFSGYNLLAYYYVSWAIAVPEMLSELQMPFEKEYELAKSIFNLGK</sequence>
<name>A0ABW0BWN8_9BACT</name>
<dbReference type="PROSITE" id="PS50005">
    <property type="entry name" value="TPR"/>
    <property type="match status" value="1"/>
</dbReference>
<dbReference type="Gene3D" id="1.25.40.10">
    <property type="entry name" value="Tetratricopeptide repeat domain"/>
    <property type="match status" value="1"/>
</dbReference>
<gene>
    <name evidence="3" type="ORF">ACFPIK_08860</name>
</gene>
<comment type="caution">
    <text evidence="3">The sequence shown here is derived from an EMBL/GenBank/DDBJ whole genome shotgun (WGS) entry which is preliminary data.</text>
</comment>
<keyword evidence="4" id="KW-1185">Reference proteome</keyword>
<evidence type="ECO:0000259" key="2">
    <source>
        <dbReference type="Pfam" id="PF25064"/>
    </source>
</evidence>